<keyword evidence="9" id="KW-1185">Reference proteome</keyword>
<feature type="transmembrane region" description="Helical" evidence="6">
    <location>
        <begin position="12"/>
        <end position="34"/>
    </location>
</feature>
<dbReference type="PANTHER" id="PTHR38459">
    <property type="entry name" value="PROPHAGE BACTOPRENOL-LINKED GLUCOSE TRANSLOCASE HOMOLOG"/>
    <property type="match status" value="1"/>
</dbReference>
<name>A0A315ZV50_9FIRM</name>
<evidence type="ECO:0000313" key="8">
    <source>
        <dbReference type="EMBL" id="SUQ14725.1"/>
    </source>
</evidence>
<gene>
    <name evidence="8" type="ORF">SAMN05216529_107181</name>
</gene>
<feature type="transmembrane region" description="Helical" evidence="6">
    <location>
        <begin position="78"/>
        <end position="98"/>
    </location>
</feature>
<dbReference type="PANTHER" id="PTHR38459:SF1">
    <property type="entry name" value="PROPHAGE BACTOPRENOL-LINKED GLUCOSE TRANSLOCASE HOMOLOG"/>
    <property type="match status" value="1"/>
</dbReference>
<evidence type="ECO:0000256" key="3">
    <source>
        <dbReference type="ARBA" id="ARBA00022692"/>
    </source>
</evidence>
<evidence type="ECO:0000256" key="4">
    <source>
        <dbReference type="ARBA" id="ARBA00022989"/>
    </source>
</evidence>
<dbReference type="EMBL" id="UHJJ01000007">
    <property type="protein sequence ID" value="SUQ14725.1"/>
    <property type="molecule type" value="Genomic_DNA"/>
</dbReference>
<dbReference type="Pfam" id="PF04138">
    <property type="entry name" value="GtrA_DPMS_TM"/>
    <property type="match status" value="1"/>
</dbReference>
<feature type="domain" description="GtrA/DPMS transmembrane" evidence="7">
    <location>
        <begin position="15"/>
        <end position="129"/>
    </location>
</feature>
<evidence type="ECO:0000256" key="1">
    <source>
        <dbReference type="ARBA" id="ARBA00004141"/>
    </source>
</evidence>
<dbReference type="GO" id="GO:0000271">
    <property type="term" value="P:polysaccharide biosynthetic process"/>
    <property type="evidence" value="ECO:0007669"/>
    <property type="project" value="InterPro"/>
</dbReference>
<organism evidence="8 9">
    <name type="scientific">Faecalicatena contorta</name>
    <dbReference type="NCBI Taxonomy" id="39482"/>
    <lineage>
        <taxon>Bacteria</taxon>
        <taxon>Bacillati</taxon>
        <taxon>Bacillota</taxon>
        <taxon>Clostridia</taxon>
        <taxon>Lachnospirales</taxon>
        <taxon>Lachnospiraceae</taxon>
        <taxon>Faecalicatena</taxon>
    </lineage>
</organism>
<proteinExistence type="inferred from homology"/>
<sequence length="135" mass="15446">MDDKKKTSLWKQIIRFTVVGGSAFLIDYSIMILLTEFFGINYLISNAMSFTVSVIYNYLLSVHWVFDVNGGRSQTQDFLVFITLSVIGLGINQLIMWLCVDKIGIFYMISKIGATGVTMVYNFITRKIFLENEKV</sequence>
<comment type="subcellular location">
    <subcellularLocation>
        <location evidence="1">Membrane</location>
        <topology evidence="1">Multi-pass membrane protein</topology>
    </subcellularLocation>
</comment>
<keyword evidence="5 6" id="KW-0472">Membrane</keyword>
<dbReference type="AlphaFoldDB" id="A0A315ZV50"/>
<evidence type="ECO:0000313" key="9">
    <source>
        <dbReference type="Proteomes" id="UP000254051"/>
    </source>
</evidence>
<accession>A0A315ZV50</accession>
<dbReference type="Proteomes" id="UP000254051">
    <property type="component" value="Unassembled WGS sequence"/>
</dbReference>
<evidence type="ECO:0000259" key="7">
    <source>
        <dbReference type="Pfam" id="PF04138"/>
    </source>
</evidence>
<feature type="transmembrane region" description="Helical" evidence="6">
    <location>
        <begin position="104"/>
        <end position="124"/>
    </location>
</feature>
<protein>
    <submittedName>
        <fullName evidence="8">Flippase GtrA (Transmembrane translocase of bactoprenol-linked glucose)</fullName>
    </submittedName>
</protein>
<dbReference type="OrthoDB" id="9807815at2"/>
<evidence type="ECO:0000256" key="6">
    <source>
        <dbReference type="SAM" id="Phobius"/>
    </source>
</evidence>
<dbReference type="RefSeq" id="WP_109711864.1">
    <property type="nucleotide sequence ID" value="NZ_QGDS01000007.1"/>
</dbReference>
<feature type="transmembrane region" description="Helical" evidence="6">
    <location>
        <begin position="40"/>
        <end position="66"/>
    </location>
</feature>
<keyword evidence="4 6" id="KW-1133">Transmembrane helix</keyword>
<dbReference type="GO" id="GO:0005886">
    <property type="term" value="C:plasma membrane"/>
    <property type="evidence" value="ECO:0007669"/>
    <property type="project" value="TreeGrafter"/>
</dbReference>
<comment type="similarity">
    <text evidence="2">Belongs to the GtrA family.</text>
</comment>
<evidence type="ECO:0000256" key="5">
    <source>
        <dbReference type="ARBA" id="ARBA00023136"/>
    </source>
</evidence>
<keyword evidence="3 6" id="KW-0812">Transmembrane</keyword>
<reference evidence="9" key="1">
    <citation type="submission" date="2017-07" db="EMBL/GenBank/DDBJ databases">
        <authorList>
            <person name="Varghese N."/>
            <person name="Submissions S."/>
        </authorList>
    </citation>
    <scope>NUCLEOTIDE SEQUENCE [LARGE SCALE GENOMIC DNA]</scope>
    <source>
        <strain evidence="9">NLAE-zl-C134</strain>
    </source>
</reference>
<dbReference type="InterPro" id="IPR051401">
    <property type="entry name" value="GtrA_CellWall_Glycosyl"/>
</dbReference>
<dbReference type="InterPro" id="IPR007267">
    <property type="entry name" value="GtrA_DPMS_TM"/>
</dbReference>
<evidence type="ECO:0000256" key="2">
    <source>
        <dbReference type="ARBA" id="ARBA00009399"/>
    </source>
</evidence>